<dbReference type="SUPFAM" id="SSF81333">
    <property type="entry name" value="F1F0 ATP synthase subunit C"/>
    <property type="match status" value="1"/>
</dbReference>
<dbReference type="NCBIfam" id="TIGR01260">
    <property type="entry name" value="ATP_synt_c"/>
    <property type="match status" value="1"/>
</dbReference>
<keyword evidence="10 14" id="KW-0446">Lipid-binding</keyword>
<dbReference type="GO" id="GO:0033177">
    <property type="term" value="C:proton-transporting two-sector ATPase complex, proton-transporting domain"/>
    <property type="evidence" value="ECO:0007669"/>
    <property type="project" value="InterPro"/>
</dbReference>
<dbReference type="InterPro" id="IPR038662">
    <property type="entry name" value="ATP_synth_F0_csu_sf"/>
</dbReference>
<dbReference type="InterPro" id="IPR020537">
    <property type="entry name" value="ATP_synth_F0_csu_DDCD_BS"/>
</dbReference>
<accession>A0A419EPJ4</accession>
<comment type="caution">
    <text evidence="16">The sequence shown here is derived from an EMBL/GenBank/DDBJ whole genome shotgun (WGS) entry which is preliminary data.</text>
</comment>
<name>A0A419EPJ4_9BACT</name>
<evidence type="ECO:0000256" key="12">
    <source>
        <dbReference type="ARBA" id="ARBA00023310"/>
    </source>
</evidence>
<dbReference type="EMBL" id="QZKI01000132">
    <property type="protein sequence ID" value="RJP64885.1"/>
    <property type="molecule type" value="Genomic_DNA"/>
</dbReference>
<dbReference type="GO" id="GO:0005886">
    <property type="term" value="C:plasma membrane"/>
    <property type="evidence" value="ECO:0007669"/>
    <property type="project" value="UniProtKB-SubCell"/>
</dbReference>
<keyword evidence="12 14" id="KW-0066">ATP synthesis</keyword>
<dbReference type="GO" id="GO:0016787">
    <property type="term" value="F:hydrolase activity"/>
    <property type="evidence" value="ECO:0007669"/>
    <property type="project" value="UniProtKB-KW"/>
</dbReference>
<keyword evidence="8 14" id="KW-1133">Transmembrane helix</keyword>
<dbReference type="GO" id="GO:0045259">
    <property type="term" value="C:proton-transporting ATP synthase complex"/>
    <property type="evidence" value="ECO:0007669"/>
    <property type="project" value="UniProtKB-KW"/>
</dbReference>
<keyword evidence="5 14" id="KW-0138">CF(0)</keyword>
<evidence type="ECO:0000256" key="11">
    <source>
        <dbReference type="ARBA" id="ARBA00023136"/>
    </source>
</evidence>
<dbReference type="InterPro" id="IPR000454">
    <property type="entry name" value="ATP_synth_F0_csu"/>
</dbReference>
<comment type="function">
    <text evidence="13 14">F(1)F(0) ATP synthase produces ATP from ADP in the presence of a proton or sodium gradient. F-type ATPases consist of two structural domains, F(1) containing the extramembraneous catalytic core and F(0) containing the membrane proton channel, linked together by a central stalk and a peripheral stalk. During catalysis, ATP synthesis in the catalytic domain of F(1) is coupled via a rotary mechanism of the central stalk subunits to proton translocation.</text>
</comment>
<reference evidence="16 17" key="1">
    <citation type="journal article" date="2017" name="ISME J.">
        <title>Energy and carbon metabolisms in a deep terrestrial subsurface fluid microbial community.</title>
        <authorList>
            <person name="Momper L."/>
            <person name="Jungbluth S.P."/>
            <person name="Lee M.D."/>
            <person name="Amend J.P."/>
        </authorList>
    </citation>
    <scope>NUCLEOTIDE SEQUENCE [LARGE SCALE GENOMIC DNA]</scope>
    <source>
        <strain evidence="16">SURF_17</strain>
    </source>
</reference>
<dbReference type="AlphaFoldDB" id="A0A419EPJ4"/>
<evidence type="ECO:0000256" key="14">
    <source>
        <dbReference type="HAMAP-Rule" id="MF_01396"/>
    </source>
</evidence>
<feature type="domain" description="V-ATPase proteolipid subunit C-like" evidence="15">
    <location>
        <begin position="9"/>
        <end position="71"/>
    </location>
</feature>
<evidence type="ECO:0000259" key="15">
    <source>
        <dbReference type="Pfam" id="PF00137"/>
    </source>
</evidence>
<dbReference type="CDD" id="cd18121">
    <property type="entry name" value="ATP-synt_Fo_c"/>
    <property type="match status" value="1"/>
</dbReference>
<dbReference type="InterPro" id="IPR002379">
    <property type="entry name" value="ATPase_proteolipid_c-like_dom"/>
</dbReference>
<keyword evidence="4 14" id="KW-1003">Cell membrane</keyword>
<comment type="subcellular location">
    <subcellularLocation>
        <location evidence="14">Cell membrane</location>
        <topology evidence="14">Multi-pass membrane protein</topology>
    </subcellularLocation>
    <subcellularLocation>
        <location evidence="1">Membrane</location>
        <topology evidence="1">Multi-pass membrane protein</topology>
    </subcellularLocation>
</comment>
<dbReference type="PRINTS" id="PR00124">
    <property type="entry name" value="ATPASEC"/>
</dbReference>
<keyword evidence="7 14" id="KW-0375">Hydrogen ion transport</keyword>
<comment type="function">
    <text evidence="14">Key component of the F(0) channel; it plays a direct role in translocation across the membrane. A homomeric c-ring of between 10-14 subunits forms the central stalk rotor element with the F(1) delta and epsilon subunits.</text>
</comment>
<protein>
    <recommendedName>
        <fullName evidence="14">ATP synthase subunit c</fullName>
    </recommendedName>
    <alternativeName>
        <fullName evidence="14">ATP synthase F(0) sector subunit c</fullName>
    </alternativeName>
    <alternativeName>
        <fullName evidence="14">F-type ATPase subunit c</fullName>
        <shortName evidence="14">F-ATPase subunit c</shortName>
    </alternativeName>
    <alternativeName>
        <fullName evidence="14">Lipid-binding protein</fullName>
    </alternativeName>
</protein>
<gene>
    <name evidence="14" type="primary">atpE</name>
    <name evidence="16" type="ORF">C4532_18525</name>
</gene>
<keyword evidence="3 14" id="KW-0813">Transport</keyword>
<proteinExistence type="inferred from homology"/>
<comment type="similarity">
    <text evidence="2 14">Belongs to the ATPase C chain family.</text>
</comment>
<dbReference type="GO" id="GO:0046933">
    <property type="term" value="F:proton-transporting ATP synthase activity, rotational mechanism"/>
    <property type="evidence" value="ECO:0007669"/>
    <property type="project" value="UniProtKB-UniRule"/>
</dbReference>
<keyword evidence="6 14" id="KW-0812">Transmembrane</keyword>
<evidence type="ECO:0000256" key="5">
    <source>
        <dbReference type="ARBA" id="ARBA00022547"/>
    </source>
</evidence>
<evidence type="ECO:0000256" key="3">
    <source>
        <dbReference type="ARBA" id="ARBA00022448"/>
    </source>
</evidence>
<evidence type="ECO:0000256" key="7">
    <source>
        <dbReference type="ARBA" id="ARBA00022781"/>
    </source>
</evidence>
<evidence type="ECO:0000256" key="4">
    <source>
        <dbReference type="ARBA" id="ARBA00022475"/>
    </source>
</evidence>
<keyword evidence="16" id="KW-0378">Hydrolase</keyword>
<evidence type="ECO:0000256" key="10">
    <source>
        <dbReference type="ARBA" id="ARBA00023121"/>
    </source>
</evidence>
<evidence type="ECO:0000256" key="8">
    <source>
        <dbReference type="ARBA" id="ARBA00022989"/>
    </source>
</evidence>
<dbReference type="GO" id="GO:0008289">
    <property type="term" value="F:lipid binding"/>
    <property type="evidence" value="ECO:0007669"/>
    <property type="project" value="UniProtKB-KW"/>
</dbReference>
<evidence type="ECO:0000256" key="1">
    <source>
        <dbReference type="ARBA" id="ARBA00004141"/>
    </source>
</evidence>
<dbReference type="PROSITE" id="PS00605">
    <property type="entry name" value="ATPASE_C"/>
    <property type="match status" value="1"/>
</dbReference>
<organism evidence="16 17">
    <name type="scientific">Candidatus Abyssobacteria bacterium SURF_17</name>
    <dbReference type="NCBI Taxonomy" id="2093361"/>
    <lineage>
        <taxon>Bacteria</taxon>
        <taxon>Pseudomonadati</taxon>
        <taxon>Candidatus Hydrogenedentota</taxon>
        <taxon>Candidatus Abyssobacteria</taxon>
    </lineage>
</organism>
<dbReference type="Pfam" id="PF00137">
    <property type="entry name" value="ATP-synt_C"/>
    <property type="match status" value="1"/>
</dbReference>
<dbReference type="NCBIfam" id="NF005363">
    <property type="entry name" value="PRK06876.1"/>
    <property type="match status" value="1"/>
</dbReference>
<dbReference type="HAMAP" id="MF_01396">
    <property type="entry name" value="ATP_synth_c_bact"/>
    <property type="match status" value="1"/>
</dbReference>
<evidence type="ECO:0000256" key="9">
    <source>
        <dbReference type="ARBA" id="ARBA00023065"/>
    </source>
</evidence>
<evidence type="ECO:0000313" key="17">
    <source>
        <dbReference type="Proteomes" id="UP000285961"/>
    </source>
</evidence>
<evidence type="ECO:0000256" key="6">
    <source>
        <dbReference type="ARBA" id="ARBA00022692"/>
    </source>
</evidence>
<feature type="transmembrane region" description="Helical" evidence="14">
    <location>
        <begin position="6"/>
        <end position="30"/>
    </location>
</feature>
<evidence type="ECO:0000256" key="2">
    <source>
        <dbReference type="ARBA" id="ARBA00006704"/>
    </source>
</evidence>
<dbReference type="Proteomes" id="UP000285961">
    <property type="component" value="Unassembled WGS sequence"/>
</dbReference>
<evidence type="ECO:0000313" key="16">
    <source>
        <dbReference type="EMBL" id="RJP64885.1"/>
    </source>
</evidence>
<keyword evidence="11 14" id="KW-0472">Membrane</keyword>
<dbReference type="Gene3D" id="1.20.20.10">
    <property type="entry name" value="F1F0 ATP synthase subunit C"/>
    <property type="match status" value="1"/>
</dbReference>
<dbReference type="FunFam" id="1.20.20.10:FF:000004">
    <property type="entry name" value="ATP synthase subunit c"/>
    <property type="match status" value="1"/>
</dbReference>
<feature type="transmembrane region" description="Helical" evidence="14">
    <location>
        <begin position="51"/>
        <end position="73"/>
    </location>
</feature>
<evidence type="ECO:0000256" key="13">
    <source>
        <dbReference type="ARBA" id="ARBA00025198"/>
    </source>
</evidence>
<feature type="site" description="Reversibly protonated during proton transport" evidence="14">
    <location>
        <position position="59"/>
    </location>
</feature>
<sequence>MDLTGLGALGAGISIGFAALGTGIGMGYLVGSAVESMARQPEATGTITVNMFIGLAFIEALALYALVISFIVMGR</sequence>
<dbReference type="InterPro" id="IPR005953">
    <property type="entry name" value="ATP_synth_csu_bac/chlpt"/>
</dbReference>
<dbReference type="InterPro" id="IPR035921">
    <property type="entry name" value="F/V-ATP_Csub_sf"/>
</dbReference>
<keyword evidence="9 14" id="KW-0406">Ion transport</keyword>